<name>A0A1G1ZQF3_9BACT</name>
<evidence type="ECO:0000313" key="2">
    <source>
        <dbReference type="EMBL" id="OGY66741.1"/>
    </source>
</evidence>
<protein>
    <submittedName>
        <fullName evidence="2">Uncharacterized protein</fullName>
    </submittedName>
</protein>
<reference evidence="2 3" key="1">
    <citation type="journal article" date="2016" name="Nat. Commun.">
        <title>Thousands of microbial genomes shed light on interconnected biogeochemical processes in an aquifer system.</title>
        <authorList>
            <person name="Anantharaman K."/>
            <person name="Brown C.T."/>
            <person name="Hug L.A."/>
            <person name="Sharon I."/>
            <person name="Castelle C.J."/>
            <person name="Probst A.J."/>
            <person name="Thomas B.C."/>
            <person name="Singh A."/>
            <person name="Wilkins M.J."/>
            <person name="Karaoz U."/>
            <person name="Brodie E.L."/>
            <person name="Williams K.H."/>
            <person name="Hubbard S.S."/>
            <person name="Banfield J.F."/>
        </authorList>
    </citation>
    <scope>NUCLEOTIDE SEQUENCE [LARGE SCALE GENOMIC DNA]</scope>
</reference>
<keyword evidence="1" id="KW-0812">Transmembrane</keyword>
<feature type="transmembrane region" description="Helical" evidence="1">
    <location>
        <begin position="12"/>
        <end position="34"/>
    </location>
</feature>
<sequence length="645" mass="68971">MIKLKVYFSKDFLVTAIIFLFAVLASGFIIQATYAQVSRNSSISFKKDSQGLFTVTIRDPQGIKEFSLQPKGKFPYGGGISQCPTSRVIANVAFDDPFDFTPAMGAYVIDCQNNQDDLQIPSPKDGLTVSARVGVEAELKKESVQEAPASVAPVKPTSAPEKAPLAEIIYPVAELGNCGTEFECRAYCDQPENLNKCVAFAESHGLMTKEDADLARKFKDVVKNGGPGGCNSQQSCEAYCNDIDHIDTCLVFAEQHEILSGKELEEAKKVQSAIKRGAKMPGNCRSKGACEAYCTNSDNMDECIAFAKENGFMTEEELREVEKFLPLMKSGQTPGACKSKTACEAYCEAEGNFDECIAFAEKAGLISDEELKHIDKFKKAGGVGPGGCRGRSCQTYCEKPENQKACFAWAKENGFIEEADLRRMEEGKQQLKKALEQMPPEAKECVDAIIGPGGLEGDFVGGPEIGDQIRVCFEQAFSQFSGPGGPGEHGGFPGGDFSGPGGCTSEEECQVYCQENPDDCQGFGPPGGGGGPGGGGSGGGGFSGPGGCSNPTECMSYCKEHYNDPACSAFGGGVESSSVPSQNYQQQYQQSPLVPQYIQPSGGSSYEIPITPELCVNFQAVPACSYVGAPDSQNYQLCKKCYPDK</sequence>
<dbReference type="STRING" id="1798409.A3I24_04445"/>
<organism evidence="2 3">
    <name type="scientific">Candidatus Harrisonbacteria bacterium RIFCSPLOWO2_02_FULL_41_13b</name>
    <dbReference type="NCBI Taxonomy" id="1798409"/>
    <lineage>
        <taxon>Bacteria</taxon>
        <taxon>Candidatus Harrisoniibacteriota</taxon>
    </lineage>
</organism>
<dbReference type="Proteomes" id="UP000177690">
    <property type="component" value="Unassembled WGS sequence"/>
</dbReference>
<proteinExistence type="predicted"/>
<evidence type="ECO:0000256" key="1">
    <source>
        <dbReference type="SAM" id="Phobius"/>
    </source>
</evidence>
<dbReference type="AlphaFoldDB" id="A0A1G1ZQF3"/>
<keyword evidence="1" id="KW-0472">Membrane</keyword>
<accession>A0A1G1ZQF3</accession>
<dbReference type="EMBL" id="MHJL01000036">
    <property type="protein sequence ID" value="OGY66741.1"/>
    <property type="molecule type" value="Genomic_DNA"/>
</dbReference>
<keyword evidence="1" id="KW-1133">Transmembrane helix</keyword>
<comment type="caution">
    <text evidence="2">The sequence shown here is derived from an EMBL/GenBank/DDBJ whole genome shotgun (WGS) entry which is preliminary data.</text>
</comment>
<evidence type="ECO:0000313" key="3">
    <source>
        <dbReference type="Proteomes" id="UP000177690"/>
    </source>
</evidence>
<gene>
    <name evidence="2" type="ORF">A3I24_04445</name>
</gene>